<dbReference type="EMBL" id="AUPL01003970">
    <property type="protein sequence ID" value="ESL08329.1"/>
    <property type="molecule type" value="Genomic_DNA"/>
</dbReference>
<dbReference type="InterPro" id="IPR029001">
    <property type="entry name" value="ITPase-like_fam"/>
</dbReference>
<keyword evidence="1" id="KW-0378">Hydrolase</keyword>
<dbReference type="Gene3D" id="3.90.950.10">
    <property type="match status" value="1"/>
</dbReference>
<dbReference type="PIRSF" id="PIRSF006305">
    <property type="entry name" value="Maf"/>
    <property type="match status" value="1"/>
</dbReference>
<name>A0A061J051_TRYRA</name>
<dbReference type="Proteomes" id="UP000031737">
    <property type="component" value="Unassembled WGS sequence"/>
</dbReference>
<sequence length="227" mass="25270">MAAPNSGGPVMVIGTSSTVRAELLQNYFSEVYQEFLKLSPDIDEKAWRSPDPFELTKLVACAKMRAVLKKLKHTHPHLKHGVVVTFDQVVVKDGEIREKPESVEEARGYLKSYSNSNVRTVAAYVVCSLDTGKLKVGEHETDTYFSAYDDAVVERVLARGACMHTAGAFVVEDEDISRYVVRNVGTLEAVQGVDPVALEHLIEKGIVRFFFFNYIICCVCVPECICM</sequence>
<evidence type="ECO:0000256" key="1">
    <source>
        <dbReference type="ARBA" id="ARBA00022801"/>
    </source>
</evidence>
<proteinExistence type="predicted"/>
<evidence type="ECO:0000313" key="3">
    <source>
        <dbReference type="Proteomes" id="UP000031737"/>
    </source>
</evidence>
<reference evidence="2 3" key="1">
    <citation type="submission" date="2013-07" db="EMBL/GenBank/DDBJ databases">
        <authorList>
            <person name="Stoco P.H."/>
            <person name="Wagner G."/>
            <person name="Gerber A."/>
            <person name="Zaha A."/>
            <person name="Thompson C."/>
            <person name="Bartholomeu D.C."/>
            <person name="Luckemeyer D.D."/>
            <person name="Bahia D."/>
            <person name="Loreto E."/>
            <person name="Prestes E.B."/>
            <person name="Lima F.M."/>
            <person name="Rodrigues-Luiz G."/>
            <person name="Vallejo G.A."/>
            <person name="Filho J.F."/>
            <person name="Monteiro K.M."/>
            <person name="Tyler K.M."/>
            <person name="de Almeida L.G."/>
            <person name="Ortiz M.F."/>
            <person name="Siervo M.A."/>
            <person name="de Moraes M.H."/>
            <person name="Cunha O.L."/>
            <person name="Mendonca-Neto R."/>
            <person name="Silva R."/>
            <person name="Teixeira S.M."/>
            <person name="Murta S.M."/>
            <person name="Sincero T.C."/>
            <person name="Mendes T.A."/>
            <person name="Urmenyi T.P."/>
            <person name="Silva V.G."/>
            <person name="da Rocha W.D."/>
            <person name="Andersson B."/>
            <person name="Romanha A.J."/>
            <person name="Steindel M."/>
            <person name="de Vasconcelos A.T."/>
            <person name="Grisard E.C."/>
        </authorList>
    </citation>
    <scope>NUCLEOTIDE SEQUENCE [LARGE SCALE GENOMIC DNA]</scope>
    <source>
        <strain evidence="2 3">SC58</strain>
    </source>
</reference>
<evidence type="ECO:0000313" key="2">
    <source>
        <dbReference type="EMBL" id="ESL08329.1"/>
    </source>
</evidence>
<dbReference type="OrthoDB" id="10267058at2759"/>
<dbReference type="GO" id="GO:0047429">
    <property type="term" value="F:nucleoside triphosphate diphosphatase activity"/>
    <property type="evidence" value="ECO:0007669"/>
    <property type="project" value="InterPro"/>
</dbReference>
<dbReference type="AlphaFoldDB" id="A0A061J051"/>
<dbReference type="VEuPathDB" id="TriTrypDB:TRSC58_03970"/>
<comment type="caution">
    <text evidence="2">The sequence shown here is derived from an EMBL/GenBank/DDBJ whole genome shotgun (WGS) entry which is preliminary data.</text>
</comment>
<dbReference type="InterPro" id="IPR003697">
    <property type="entry name" value="Maf-like"/>
</dbReference>
<dbReference type="PANTHER" id="PTHR43213:SF4">
    <property type="entry name" value="7-METHYL-GTP PYROPHOSPHATASE"/>
    <property type="match status" value="1"/>
</dbReference>
<protein>
    <submittedName>
        <fullName evidence="2">Septum formation protein</fullName>
    </submittedName>
</protein>
<organism evidence="2 3">
    <name type="scientific">Trypanosoma rangeli SC58</name>
    <dbReference type="NCBI Taxonomy" id="429131"/>
    <lineage>
        <taxon>Eukaryota</taxon>
        <taxon>Discoba</taxon>
        <taxon>Euglenozoa</taxon>
        <taxon>Kinetoplastea</taxon>
        <taxon>Metakinetoplastina</taxon>
        <taxon>Trypanosomatida</taxon>
        <taxon>Trypanosomatidae</taxon>
        <taxon>Trypanosoma</taxon>
        <taxon>Herpetosoma</taxon>
    </lineage>
</organism>
<dbReference type="Pfam" id="PF02545">
    <property type="entry name" value="Maf"/>
    <property type="match status" value="1"/>
</dbReference>
<keyword evidence="3" id="KW-1185">Reference proteome</keyword>
<accession>A0A061J051</accession>
<dbReference type="PANTHER" id="PTHR43213">
    <property type="entry name" value="BIFUNCTIONAL DTTP/UTP PYROPHOSPHATASE/METHYLTRANSFERASE PROTEIN-RELATED"/>
    <property type="match status" value="1"/>
</dbReference>
<dbReference type="SUPFAM" id="SSF52972">
    <property type="entry name" value="ITPase-like"/>
    <property type="match status" value="1"/>
</dbReference>
<gene>
    <name evidence="2" type="ORF">TRSC58_03970</name>
</gene>